<feature type="region of interest" description="Disordered" evidence="1">
    <location>
        <begin position="308"/>
        <end position="344"/>
    </location>
</feature>
<dbReference type="InterPro" id="IPR013087">
    <property type="entry name" value="Znf_C2H2_type"/>
</dbReference>
<sequence length="486" mass="53531">YSAIVPPKLRLEDKTAPDKRSAKVTQGSKKASKPSQAIELDSQKSQFISESSAPPPPVTLLLHPPPVQDMKPGQYNFFSTKILSGVDQLRLTGLVDKISSGVLIACGNPSLIYFVCGNHVSSMAMVAENGRTHFAVGSIPPNFKLPENINVPNLEDVLKPGKDNSEPKDSSAGAMLWECPICMEKMTTPLKNHLMQRHLYFCLKCSACFVTQAFIQMHDSTCNFQHPASKVLYLCTICRCVFSAIVCFYNHLIETHQNGVTFDETTGQVFPYCATICLENDYLPSLVSDAVPSLETVATDEGLKFTNTNPVTTSRSVVSSPLHSQTEIHPQPTSHKKRRLDESVTNGSKNIHLSSEISSRKIPHSEIVLRDFCDTATLNRSGPEYTDNIGYTGQSISCGGSVEIPPIQIRIEKPVTAEYQRSLPSVPEQQATPQCPTRCIKPTIELVVEQVLDKVRSQTRDLSVEANNSTLNDTLSRPWDVIGIRT</sequence>
<evidence type="ECO:0000256" key="1">
    <source>
        <dbReference type="SAM" id="MobiDB-lite"/>
    </source>
</evidence>
<protein>
    <submittedName>
        <fullName evidence="4">C2H2-type domain-containing protein</fullName>
    </submittedName>
</protein>
<dbReference type="PROSITE" id="PS00028">
    <property type="entry name" value="ZINC_FINGER_C2H2_1"/>
    <property type="match status" value="1"/>
</dbReference>
<reference evidence="4" key="1">
    <citation type="submission" date="2022-11" db="UniProtKB">
        <authorList>
            <consortium name="WormBaseParasite"/>
        </authorList>
    </citation>
    <scope>IDENTIFICATION</scope>
</reference>
<name>A0A915L5F0_ROMCU</name>
<feature type="region of interest" description="Disordered" evidence="1">
    <location>
        <begin position="1"/>
        <end position="55"/>
    </location>
</feature>
<accession>A0A915L5F0</accession>
<organism evidence="3 4">
    <name type="scientific">Romanomermis culicivorax</name>
    <name type="common">Nematode worm</name>
    <dbReference type="NCBI Taxonomy" id="13658"/>
    <lineage>
        <taxon>Eukaryota</taxon>
        <taxon>Metazoa</taxon>
        <taxon>Ecdysozoa</taxon>
        <taxon>Nematoda</taxon>
        <taxon>Enoplea</taxon>
        <taxon>Dorylaimia</taxon>
        <taxon>Mermithida</taxon>
        <taxon>Mermithoidea</taxon>
        <taxon>Mermithidae</taxon>
        <taxon>Romanomermis</taxon>
    </lineage>
</organism>
<dbReference type="Proteomes" id="UP000887565">
    <property type="component" value="Unplaced"/>
</dbReference>
<dbReference type="AlphaFoldDB" id="A0A915L5F0"/>
<keyword evidence="3" id="KW-1185">Reference proteome</keyword>
<dbReference type="WBParaSite" id="nRc.2.0.1.t46269-RA">
    <property type="protein sequence ID" value="nRc.2.0.1.t46269-RA"/>
    <property type="gene ID" value="nRc.2.0.1.g46269"/>
</dbReference>
<feature type="compositionally biased region" description="Polar residues" evidence="1">
    <location>
        <begin position="23"/>
        <end position="35"/>
    </location>
</feature>
<feature type="compositionally biased region" description="Basic and acidic residues" evidence="1">
    <location>
        <begin position="9"/>
        <end position="21"/>
    </location>
</feature>
<feature type="compositionally biased region" description="Polar residues" evidence="1">
    <location>
        <begin position="43"/>
        <end position="52"/>
    </location>
</feature>
<evidence type="ECO:0000259" key="2">
    <source>
        <dbReference type="PROSITE" id="PS00028"/>
    </source>
</evidence>
<evidence type="ECO:0000313" key="3">
    <source>
        <dbReference type="Proteomes" id="UP000887565"/>
    </source>
</evidence>
<feature type="compositionally biased region" description="Low complexity" evidence="1">
    <location>
        <begin position="308"/>
        <end position="321"/>
    </location>
</feature>
<proteinExistence type="predicted"/>
<evidence type="ECO:0000313" key="4">
    <source>
        <dbReference type="WBParaSite" id="nRc.2.0.1.t46269-RA"/>
    </source>
</evidence>
<feature type="compositionally biased region" description="Polar residues" evidence="1">
    <location>
        <begin position="322"/>
        <end position="333"/>
    </location>
</feature>
<feature type="domain" description="C2H2-type" evidence="2">
    <location>
        <begin position="235"/>
        <end position="256"/>
    </location>
</feature>